<dbReference type="eggNOG" id="KOG2056">
    <property type="taxonomic scope" value="Eukaryota"/>
</dbReference>
<evidence type="ECO:0000256" key="4">
    <source>
        <dbReference type="ARBA" id="ARBA00023329"/>
    </source>
</evidence>
<gene>
    <name evidence="6" type="ORF">MIMGU_mgv1a011701mg</name>
</gene>
<dbReference type="SUPFAM" id="SSF48464">
    <property type="entry name" value="ENTH/VHS domain"/>
    <property type="match status" value="1"/>
</dbReference>
<dbReference type="AlphaFoldDB" id="A0A022R0S0"/>
<accession>A0A022R0S0</accession>
<dbReference type="STRING" id="4155.A0A022R0S0"/>
<dbReference type="GO" id="GO:0030276">
    <property type="term" value="F:clathrin binding"/>
    <property type="evidence" value="ECO:0000318"/>
    <property type="project" value="GO_Central"/>
</dbReference>
<evidence type="ECO:0000256" key="3">
    <source>
        <dbReference type="ARBA" id="ARBA00023034"/>
    </source>
</evidence>
<feature type="domain" description="ENTH" evidence="5">
    <location>
        <begin position="25"/>
        <end position="158"/>
    </location>
</feature>
<organism evidence="6 7">
    <name type="scientific">Erythranthe guttata</name>
    <name type="common">Yellow monkey flower</name>
    <name type="synonym">Mimulus guttatus</name>
    <dbReference type="NCBI Taxonomy" id="4155"/>
    <lineage>
        <taxon>Eukaryota</taxon>
        <taxon>Viridiplantae</taxon>
        <taxon>Streptophyta</taxon>
        <taxon>Embryophyta</taxon>
        <taxon>Tracheophyta</taxon>
        <taxon>Spermatophyta</taxon>
        <taxon>Magnoliopsida</taxon>
        <taxon>eudicotyledons</taxon>
        <taxon>Gunneridae</taxon>
        <taxon>Pentapetalae</taxon>
        <taxon>asterids</taxon>
        <taxon>lamiids</taxon>
        <taxon>Lamiales</taxon>
        <taxon>Phrymaceae</taxon>
        <taxon>Erythranthe</taxon>
    </lineage>
</organism>
<dbReference type="KEGG" id="egt:105962689"/>
<dbReference type="PANTHER" id="PTHR12276:SF99">
    <property type="entry name" value="EPSIN-2-LIKE"/>
    <property type="match status" value="1"/>
</dbReference>
<evidence type="ECO:0000259" key="5">
    <source>
        <dbReference type="PROSITE" id="PS50942"/>
    </source>
</evidence>
<evidence type="ECO:0000256" key="2">
    <source>
        <dbReference type="ARBA" id="ARBA00004555"/>
    </source>
</evidence>
<reference evidence="6 7" key="1">
    <citation type="journal article" date="2013" name="Proc. Natl. Acad. Sci. U.S.A.">
        <title>Fine-scale variation in meiotic recombination in Mimulus inferred from population shotgun sequencing.</title>
        <authorList>
            <person name="Hellsten U."/>
            <person name="Wright K.M."/>
            <person name="Jenkins J."/>
            <person name="Shu S."/>
            <person name="Yuan Y."/>
            <person name="Wessler S.R."/>
            <person name="Schmutz J."/>
            <person name="Willis J.H."/>
            <person name="Rokhsar D.S."/>
        </authorList>
    </citation>
    <scope>NUCLEOTIDE SEQUENCE [LARGE SCALE GENOMIC DNA]</scope>
    <source>
        <strain evidence="7">cv. DUN x IM62</strain>
    </source>
</reference>
<keyword evidence="3" id="KW-0333">Golgi apparatus</keyword>
<evidence type="ECO:0000313" key="7">
    <source>
        <dbReference type="Proteomes" id="UP000030748"/>
    </source>
</evidence>
<dbReference type="OrthoDB" id="4033880at2759"/>
<dbReference type="OMA" id="EEHYFWE"/>
<dbReference type="GO" id="GO:0006897">
    <property type="term" value="P:endocytosis"/>
    <property type="evidence" value="ECO:0000318"/>
    <property type="project" value="GO_Central"/>
</dbReference>
<dbReference type="PROSITE" id="PS50942">
    <property type="entry name" value="ENTH"/>
    <property type="match status" value="1"/>
</dbReference>
<name>A0A022R0S0_ERYGU</name>
<dbReference type="GO" id="GO:0030125">
    <property type="term" value="C:clathrin vesicle coat"/>
    <property type="evidence" value="ECO:0000318"/>
    <property type="project" value="GO_Central"/>
</dbReference>
<dbReference type="CDD" id="cd03571">
    <property type="entry name" value="ENTH"/>
    <property type="match status" value="1"/>
</dbReference>
<dbReference type="GO" id="GO:0005886">
    <property type="term" value="C:plasma membrane"/>
    <property type="evidence" value="ECO:0000318"/>
    <property type="project" value="GO_Central"/>
</dbReference>
<dbReference type="Pfam" id="PF01417">
    <property type="entry name" value="ENTH"/>
    <property type="match status" value="1"/>
</dbReference>
<comment type="subcellular location">
    <subcellularLocation>
        <location evidence="1">Cytoplasmic vesicle</location>
        <location evidence="1">Clathrin-coated vesicle</location>
    </subcellularLocation>
    <subcellularLocation>
        <location evidence="2">Golgi apparatus</location>
    </subcellularLocation>
</comment>
<keyword evidence="4" id="KW-0968">Cytoplasmic vesicle</keyword>
<dbReference type="InterPro" id="IPR013809">
    <property type="entry name" value="ENTH"/>
</dbReference>
<dbReference type="EMBL" id="KI630787">
    <property type="protein sequence ID" value="EYU33198.1"/>
    <property type="molecule type" value="Genomic_DNA"/>
</dbReference>
<dbReference type="Gene3D" id="1.25.40.90">
    <property type="match status" value="1"/>
</dbReference>
<dbReference type="GO" id="GO:0005768">
    <property type="term" value="C:endosome"/>
    <property type="evidence" value="ECO:0000318"/>
    <property type="project" value="GO_Central"/>
</dbReference>
<dbReference type="GO" id="GO:0005794">
    <property type="term" value="C:Golgi apparatus"/>
    <property type="evidence" value="ECO:0007669"/>
    <property type="project" value="UniProtKB-SubCell"/>
</dbReference>
<dbReference type="Proteomes" id="UP000030748">
    <property type="component" value="Unassembled WGS sequence"/>
</dbReference>
<evidence type="ECO:0000256" key="1">
    <source>
        <dbReference type="ARBA" id="ARBA00004132"/>
    </source>
</evidence>
<protein>
    <recommendedName>
        <fullName evidence="5">ENTH domain-containing protein</fullName>
    </recommendedName>
</protein>
<dbReference type="GO" id="GO:0005543">
    <property type="term" value="F:phospholipid binding"/>
    <property type="evidence" value="ECO:0000318"/>
    <property type="project" value="GO_Central"/>
</dbReference>
<dbReference type="PhylomeDB" id="A0A022R0S0"/>
<evidence type="ECO:0000313" key="6">
    <source>
        <dbReference type="EMBL" id="EYU33198.1"/>
    </source>
</evidence>
<dbReference type="SMART" id="SM00273">
    <property type="entry name" value="ENTH"/>
    <property type="match status" value="1"/>
</dbReference>
<sequence length="273" mass="31987">MGSLMQDLKRQASFFLKEKIKTARLVLTDVTPMQLLTEEVTNGDSLAPDAHAMRLISRAAFEVDDYERIVQILHHRLSKFDAWNWRGCYNGVVLLENLLTHGPQRIAEEFQSDRDTIQDMTTFHFVDHKGFNWGLSVKLKAERVMKLLEDRTYLKDERARARKITVGIKGFGSFSQHRKIDDVTSDDENTDRFFRSKSLFFDVQHQHQHQRPDYGLESKLLTSNDDQFSNKMIAQGDDFKGWSHKYKTHEFVMEDDHPFWDKDQNTRISLLSS</sequence>
<keyword evidence="7" id="KW-1185">Reference proteome</keyword>
<proteinExistence type="predicted"/>
<dbReference type="PANTHER" id="PTHR12276">
    <property type="entry name" value="EPSIN/ENT-RELATED"/>
    <property type="match status" value="1"/>
</dbReference>
<dbReference type="InterPro" id="IPR008942">
    <property type="entry name" value="ENTH_VHS"/>
</dbReference>